<evidence type="ECO:0000259" key="11">
    <source>
        <dbReference type="SMART" id="SM00474"/>
    </source>
</evidence>
<evidence type="ECO:0000256" key="10">
    <source>
        <dbReference type="SAM" id="MobiDB-lite"/>
    </source>
</evidence>
<evidence type="ECO:0000256" key="5">
    <source>
        <dbReference type="ARBA" id="ARBA00022839"/>
    </source>
</evidence>
<dbReference type="GO" id="GO:0046872">
    <property type="term" value="F:metal ion binding"/>
    <property type="evidence" value="ECO:0007669"/>
    <property type="project" value="UniProtKB-KW"/>
</dbReference>
<dbReference type="InterPro" id="IPR012337">
    <property type="entry name" value="RNaseH-like_sf"/>
</dbReference>
<dbReference type="InterPro" id="IPR036397">
    <property type="entry name" value="RNaseH_sf"/>
</dbReference>
<keyword evidence="2" id="KW-0540">Nuclease</keyword>
<gene>
    <name evidence="12" type="ORF">GALMADRAFT_51722</name>
</gene>
<dbReference type="GO" id="GO:0005634">
    <property type="term" value="C:nucleus"/>
    <property type="evidence" value="ECO:0007669"/>
    <property type="project" value="UniProtKB-SubCell"/>
</dbReference>
<dbReference type="EMBL" id="KL142367">
    <property type="protein sequence ID" value="KDR84817.1"/>
    <property type="molecule type" value="Genomic_DNA"/>
</dbReference>
<dbReference type="Proteomes" id="UP000027222">
    <property type="component" value="Unassembled WGS sequence"/>
</dbReference>
<evidence type="ECO:0000256" key="6">
    <source>
        <dbReference type="ARBA" id="ARBA00022842"/>
    </source>
</evidence>
<evidence type="ECO:0000256" key="1">
    <source>
        <dbReference type="ARBA" id="ARBA00004123"/>
    </source>
</evidence>
<dbReference type="SUPFAM" id="SSF53098">
    <property type="entry name" value="Ribonuclease H-like"/>
    <property type="match status" value="1"/>
</dbReference>
<keyword evidence="6" id="KW-0460">Magnesium</keyword>
<dbReference type="InterPro" id="IPR002562">
    <property type="entry name" value="3'-5'_exonuclease_dom"/>
</dbReference>
<name>A0A067TR68_GALM3</name>
<evidence type="ECO:0000313" key="13">
    <source>
        <dbReference type="Proteomes" id="UP000027222"/>
    </source>
</evidence>
<feature type="compositionally biased region" description="Polar residues" evidence="10">
    <location>
        <begin position="387"/>
        <end position="397"/>
    </location>
</feature>
<keyword evidence="4" id="KW-0378">Hydrolase</keyword>
<keyword evidence="13" id="KW-1185">Reference proteome</keyword>
<feature type="region of interest" description="Disordered" evidence="10">
    <location>
        <begin position="257"/>
        <end position="300"/>
    </location>
</feature>
<feature type="domain" description="3'-5' exonuclease" evidence="11">
    <location>
        <begin position="48"/>
        <end position="228"/>
    </location>
</feature>
<evidence type="ECO:0000256" key="3">
    <source>
        <dbReference type="ARBA" id="ARBA00022723"/>
    </source>
</evidence>
<dbReference type="GO" id="GO:0006139">
    <property type="term" value="P:nucleobase-containing compound metabolic process"/>
    <property type="evidence" value="ECO:0007669"/>
    <property type="project" value="InterPro"/>
</dbReference>
<dbReference type="HOGENOM" id="CLU_608379_0_0_1"/>
<feature type="compositionally biased region" description="Polar residues" evidence="10">
    <location>
        <begin position="441"/>
        <end position="450"/>
    </location>
</feature>
<dbReference type="STRING" id="685588.A0A067TR68"/>
<feature type="compositionally biased region" description="Low complexity" evidence="10">
    <location>
        <begin position="398"/>
        <end position="416"/>
    </location>
</feature>
<keyword evidence="3" id="KW-0479">Metal-binding</keyword>
<dbReference type="Gene3D" id="3.30.420.10">
    <property type="entry name" value="Ribonuclease H-like superfamily/Ribonuclease H"/>
    <property type="match status" value="1"/>
</dbReference>
<comment type="subcellular location">
    <subcellularLocation>
        <location evidence="1">Nucleus</location>
    </subcellularLocation>
</comment>
<organism evidence="12 13">
    <name type="scientific">Galerina marginata (strain CBS 339.88)</name>
    <dbReference type="NCBI Taxonomy" id="685588"/>
    <lineage>
        <taxon>Eukaryota</taxon>
        <taxon>Fungi</taxon>
        <taxon>Dikarya</taxon>
        <taxon>Basidiomycota</taxon>
        <taxon>Agaricomycotina</taxon>
        <taxon>Agaricomycetes</taxon>
        <taxon>Agaricomycetidae</taxon>
        <taxon>Agaricales</taxon>
        <taxon>Agaricineae</taxon>
        <taxon>Strophariaceae</taxon>
        <taxon>Galerina</taxon>
    </lineage>
</organism>
<evidence type="ECO:0000313" key="12">
    <source>
        <dbReference type="EMBL" id="KDR84817.1"/>
    </source>
</evidence>
<evidence type="ECO:0000256" key="9">
    <source>
        <dbReference type="ARBA" id="ARBA00042761"/>
    </source>
</evidence>
<dbReference type="PANTHER" id="PTHR13620">
    <property type="entry name" value="3-5 EXONUCLEASE"/>
    <property type="match status" value="1"/>
</dbReference>
<keyword evidence="5" id="KW-0269">Exonuclease</keyword>
<dbReference type="OrthoDB" id="1920326at2759"/>
<accession>A0A067TR68</accession>
<evidence type="ECO:0000256" key="7">
    <source>
        <dbReference type="ARBA" id="ARBA00023242"/>
    </source>
</evidence>
<dbReference type="GO" id="GO:0003676">
    <property type="term" value="F:nucleic acid binding"/>
    <property type="evidence" value="ECO:0007669"/>
    <property type="project" value="InterPro"/>
</dbReference>
<sequence length="450" mass="50185">MSEVALVDLPPPPAFLAPGQAPVIEKTPPRPAPTVAYSWREYNPQARLLYIHDHGEANSELAKLGSSPQALGFDLEWKPTFTRGAGENPVALVQLANNDTIFLLQITAMKEFPERLSEILANPLIVKAGVAIQNDAKKLYNDWRVPMNNCVDLSLLARTVDNARWQGKYNASLGLARLIESYEYRLMAKGKTTRSNWEARLDRNQLEYASNDAHGGYVLYRKLESMISLLQVPPESIWYTFNLISGQLMSCDGHQWHASNPNYDPGPPPPPRLPRKTTDISGEEAQNENQAKSEAIPYWRNRRERRSQQFMSSNQQEQRPKNFIQLNPHEVHSHTEGGSPRSSPHQAKRWPQGRSTDINHDRGSYTPYLPARPTQAQPDAVFPTAGVSPSAQFHTDTSASSSFSSGIGAGSSSRGGPTLGKQNHTRSYNRNQSYRPHRSTHASGQDTSNS</sequence>
<feature type="compositionally biased region" description="Polar residues" evidence="10">
    <location>
        <begin position="420"/>
        <end position="434"/>
    </location>
</feature>
<dbReference type="PANTHER" id="PTHR13620:SF109">
    <property type="entry name" value="3'-5' EXONUCLEASE"/>
    <property type="match status" value="1"/>
</dbReference>
<protein>
    <recommendedName>
        <fullName evidence="8">3'-5' exonuclease</fullName>
    </recommendedName>
    <alternativeName>
        <fullName evidence="9">Werner Syndrome-like exonuclease</fullName>
    </alternativeName>
</protein>
<dbReference type="GO" id="GO:0008408">
    <property type="term" value="F:3'-5' exonuclease activity"/>
    <property type="evidence" value="ECO:0007669"/>
    <property type="project" value="InterPro"/>
</dbReference>
<evidence type="ECO:0000256" key="8">
    <source>
        <dbReference type="ARBA" id="ARBA00040531"/>
    </source>
</evidence>
<keyword evidence="7" id="KW-0539">Nucleus</keyword>
<evidence type="ECO:0000256" key="2">
    <source>
        <dbReference type="ARBA" id="ARBA00022722"/>
    </source>
</evidence>
<dbReference type="InterPro" id="IPR051132">
    <property type="entry name" value="3-5_Exonuclease_domain"/>
</dbReference>
<dbReference type="CDD" id="cd06141">
    <property type="entry name" value="WRN_exo"/>
    <property type="match status" value="1"/>
</dbReference>
<evidence type="ECO:0000256" key="4">
    <source>
        <dbReference type="ARBA" id="ARBA00022801"/>
    </source>
</evidence>
<dbReference type="AlphaFoldDB" id="A0A067TR68"/>
<reference evidence="13" key="1">
    <citation type="journal article" date="2014" name="Proc. Natl. Acad. Sci. U.S.A.">
        <title>Extensive sampling of basidiomycete genomes demonstrates inadequacy of the white-rot/brown-rot paradigm for wood decay fungi.</title>
        <authorList>
            <person name="Riley R."/>
            <person name="Salamov A.A."/>
            <person name="Brown D.W."/>
            <person name="Nagy L.G."/>
            <person name="Floudas D."/>
            <person name="Held B.W."/>
            <person name="Levasseur A."/>
            <person name="Lombard V."/>
            <person name="Morin E."/>
            <person name="Otillar R."/>
            <person name="Lindquist E.A."/>
            <person name="Sun H."/>
            <person name="LaButti K.M."/>
            <person name="Schmutz J."/>
            <person name="Jabbour D."/>
            <person name="Luo H."/>
            <person name="Baker S.E."/>
            <person name="Pisabarro A.G."/>
            <person name="Walton J.D."/>
            <person name="Blanchette R.A."/>
            <person name="Henrissat B."/>
            <person name="Martin F."/>
            <person name="Cullen D."/>
            <person name="Hibbett D.S."/>
            <person name="Grigoriev I.V."/>
        </authorList>
    </citation>
    <scope>NUCLEOTIDE SEQUENCE [LARGE SCALE GENOMIC DNA]</scope>
    <source>
        <strain evidence="13">CBS 339.88</strain>
    </source>
</reference>
<dbReference type="Pfam" id="PF01612">
    <property type="entry name" value="DNA_pol_A_exo1"/>
    <property type="match status" value="1"/>
</dbReference>
<dbReference type="SMART" id="SM00474">
    <property type="entry name" value="35EXOc"/>
    <property type="match status" value="1"/>
</dbReference>
<feature type="region of interest" description="Disordered" evidence="10">
    <location>
        <begin position="330"/>
        <end position="450"/>
    </location>
</feature>
<proteinExistence type="predicted"/>